<evidence type="ECO:0000259" key="13">
    <source>
        <dbReference type="Pfam" id="PF00899"/>
    </source>
</evidence>
<dbReference type="PANTHER" id="PTHR10953:SF102">
    <property type="entry name" value="ADENYLYLTRANSFERASE AND SULFURTRANSFERASE MOCS3"/>
    <property type="match status" value="1"/>
</dbReference>
<name>A0A8B2NT08_9HYPH</name>
<dbReference type="GO" id="GO:0008146">
    <property type="term" value="F:sulfotransferase activity"/>
    <property type="evidence" value="ECO:0007669"/>
    <property type="project" value="TreeGrafter"/>
</dbReference>
<dbReference type="Pfam" id="PF00899">
    <property type="entry name" value="ThiF"/>
    <property type="match status" value="1"/>
</dbReference>
<evidence type="ECO:0000256" key="4">
    <source>
        <dbReference type="ARBA" id="ARBA00022840"/>
    </source>
</evidence>
<evidence type="ECO:0000256" key="6">
    <source>
        <dbReference type="ARBA" id="ARBA00055169"/>
    </source>
</evidence>
<evidence type="ECO:0000256" key="7">
    <source>
        <dbReference type="ARBA" id="ARBA00063809"/>
    </source>
</evidence>
<keyword evidence="4" id="KW-0067">ATP-binding</keyword>
<proteinExistence type="inferred from homology"/>
<evidence type="ECO:0000256" key="5">
    <source>
        <dbReference type="ARBA" id="ARBA00052218"/>
    </source>
</evidence>
<comment type="similarity">
    <text evidence="1">Belongs to the HesA/MoeB/ThiF family.</text>
</comment>
<dbReference type="EMBL" id="QHHQ01000001">
    <property type="protein sequence ID" value="RAI03357.1"/>
    <property type="molecule type" value="Genomic_DNA"/>
</dbReference>
<dbReference type="AlphaFoldDB" id="A0A8B2NT08"/>
<comment type="catalytic activity">
    <reaction evidence="5">
        <text>[molybdopterin-synthase sulfur-carrier protein]-C-terminal Gly-Gly + ATP + H(+) = [molybdopterin-synthase sulfur-carrier protein]-C-terminal Gly-Gly-AMP + diphosphate</text>
        <dbReference type="Rhea" id="RHEA:43616"/>
        <dbReference type="Rhea" id="RHEA-COMP:12159"/>
        <dbReference type="Rhea" id="RHEA-COMP:12202"/>
        <dbReference type="ChEBI" id="CHEBI:15378"/>
        <dbReference type="ChEBI" id="CHEBI:30616"/>
        <dbReference type="ChEBI" id="CHEBI:33019"/>
        <dbReference type="ChEBI" id="CHEBI:90618"/>
        <dbReference type="ChEBI" id="CHEBI:90778"/>
        <dbReference type="EC" id="2.7.7.80"/>
    </reaction>
</comment>
<dbReference type="CDD" id="cd00757">
    <property type="entry name" value="ThiF_MoeB_HesA_family"/>
    <property type="match status" value="1"/>
</dbReference>
<evidence type="ECO:0000256" key="3">
    <source>
        <dbReference type="ARBA" id="ARBA00022741"/>
    </source>
</evidence>
<dbReference type="RefSeq" id="WP_111341963.1">
    <property type="nucleotide sequence ID" value="NZ_QHHQ01000001.1"/>
</dbReference>
<dbReference type="InterPro" id="IPR035985">
    <property type="entry name" value="Ubiquitin-activating_enz"/>
</dbReference>
<dbReference type="GO" id="GO:0005829">
    <property type="term" value="C:cytosol"/>
    <property type="evidence" value="ECO:0007669"/>
    <property type="project" value="TreeGrafter"/>
</dbReference>
<evidence type="ECO:0000256" key="11">
    <source>
        <dbReference type="ARBA" id="ARBA00075328"/>
    </source>
</evidence>
<keyword evidence="15" id="KW-1185">Reference proteome</keyword>
<dbReference type="GO" id="GO:0061605">
    <property type="term" value="F:molybdopterin-synthase adenylyltransferase activity"/>
    <property type="evidence" value="ECO:0007669"/>
    <property type="project" value="UniProtKB-EC"/>
</dbReference>
<dbReference type="GO" id="GO:0004792">
    <property type="term" value="F:thiosulfate-cyanide sulfurtransferase activity"/>
    <property type="evidence" value="ECO:0007669"/>
    <property type="project" value="TreeGrafter"/>
</dbReference>
<organism evidence="14 15">
    <name type="scientific">Acuticoccus sediminis</name>
    <dbReference type="NCBI Taxonomy" id="2184697"/>
    <lineage>
        <taxon>Bacteria</taxon>
        <taxon>Pseudomonadati</taxon>
        <taxon>Pseudomonadota</taxon>
        <taxon>Alphaproteobacteria</taxon>
        <taxon>Hyphomicrobiales</taxon>
        <taxon>Amorphaceae</taxon>
        <taxon>Acuticoccus</taxon>
    </lineage>
</organism>
<evidence type="ECO:0000256" key="1">
    <source>
        <dbReference type="ARBA" id="ARBA00009919"/>
    </source>
</evidence>
<protein>
    <recommendedName>
        <fullName evidence="9">Molybdopterin-synthase adenylyltransferase</fullName>
        <ecNumber evidence="8">2.7.7.80</ecNumber>
    </recommendedName>
    <alternativeName>
        <fullName evidence="12">MoaD protein adenylase</fullName>
    </alternativeName>
    <alternativeName>
        <fullName evidence="10">Molybdopterin-converting factor subunit 1 adenylase</fullName>
    </alternativeName>
    <alternativeName>
        <fullName evidence="11">Sulfur carrier protein MoaD adenylyltransferase</fullName>
    </alternativeName>
</protein>
<dbReference type="InterPro" id="IPR045886">
    <property type="entry name" value="ThiF/MoeB/HesA"/>
</dbReference>
<dbReference type="PANTHER" id="PTHR10953">
    <property type="entry name" value="UBIQUITIN-ACTIVATING ENZYME E1"/>
    <property type="match status" value="1"/>
</dbReference>
<comment type="function">
    <text evidence="6">Catalyzes the adenylation by ATP of the carboxyl group of the C-terminal glycine of sulfur carrier protein MoaD.</text>
</comment>
<dbReference type="InterPro" id="IPR000594">
    <property type="entry name" value="ThiF_NAD_FAD-bd"/>
</dbReference>
<sequence>MTFSPAEIERYARHLVLADVGGPGQQKLKDARVAVIGAGGLGSPMIAYLAAAGVGTIRVIDDDAVSLSNLQRQILHGTPDIGRPKVESAADAVARLNPEVTLETHAVRFTEETAALLDGCDVIADGSDNAATRYAVSDAACRAGIALVTAAVNGYDGSVTTLTPHEIRPDGTPWPTYRCLFPDPPPDALIDTCSATGILGVVTGVVGTIQATEVLKLILGVGEPLRGRLLLFDARDMRFDTISYDWDPANPLTGRNR</sequence>
<dbReference type="SUPFAM" id="SSF69572">
    <property type="entry name" value="Activating enzymes of the ubiquitin-like proteins"/>
    <property type="match status" value="1"/>
</dbReference>
<evidence type="ECO:0000256" key="2">
    <source>
        <dbReference type="ARBA" id="ARBA00022679"/>
    </source>
</evidence>
<dbReference type="GO" id="GO:0005524">
    <property type="term" value="F:ATP binding"/>
    <property type="evidence" value="ECO:0007669"/>
    <property type="project" value="UniProtKB-KW"/>
</dbReference>
<keyword evidence="3" id="KW-0547">Nucleotide-binding</keyword>
<evidence type="ECO:0000256" key="10">
    <source>
        <dbReference type="ARBA" id="ARBA00075110"/>
    </source>
</evidence>
<comment type="caution">
    <text evidence="14">The sequence shown here is derived from an EMBL/GenBank/DDBJ whole genome shotgun (WGS) entry which is preliminary data.</text>
</comment>
<dbReference type="NCBIfam" id="NF004281">
    <property type="entry name" value="PRK05690.1"/>
    <property type="match status" value="1"/>
</dbReference>
<gene>
    <name evidence="14" type="ORF">DLJ53_02230</name>
</gene>
<evidence type="ECO:0000313" key="15">
    <source>
        <dbReference type="Proteomes" id="UP000249590"/>
    </source>
</evidence>
<dbReference type="EC" id="2.7.7.80" evidence="8"/>
<dbReference type="GO" id="GO:0008641">
    <property type="term" value="F:ubiquitin-like modifier activating enzyme activity"/>
    <property type="evidence" value="ECO:0007669"/>
    <property type="project" value="InterPro"/>
</dbReference>
<dbReference type="FunFam" id="3.40.50.720:FF:000033">
    <property type="entry name" value="Adenylyltransferase and sulfurtransferase MOCS3"/>
    <property type="match status" value="1"/>
</dbReference>
<dbReference type="OrthoDB" id="9804286at2"/>
<reference evidence="14 15" key="1">
    <citation type="submission" date="2018-05" db="EMBL/GenBank/DDBJ databases">
        <title>Acuticoccus sediminis sp. nov., isolated from deep-sea sediment of Indian Ocean.</title>
        <authorList>
            <person name="Liu X."/>
            <person name="Lai Q."/>
            <person name="Du Y."/>
            <person name="Sun F."/>
            <person name="Zhang X."/>
            <person name="Wang S."/>
            <person name="Shao Z."/>
        </authorList>
    </citation>
    <scope>NUCLEOTIDE SEQUENCE [LARGE SCALE GENOMIC DNA]</scope>
    <source>
        <strain evidence="14 15">PTG4-2</strain>
    </source>
</reference>
<evidence type="ECO:0000313" key="14">
    <source>
        <dbReference type="EMBL" id="RAI03357.1"/>
    </source>
</evidence>
<feature type="domain" description="THIF-type NAD/FAD binding fold" evidence="13">
    <location>
        <begin position="11"/>
        <end position="243"/>
    </location>
</feature>
<accession>A0A8B2NT08</accession>
<dbReference type="Gene3D" id="3.40.50.720">
    <property type="entry name" value="NAD(P)-binding Rossmann-like Domain"/>
    <property type="match status" value="1"/>
</dbReference>
<evidence type="ECO:0000256" key="9">
    <source>
        <dbReference type="ARBA" id="ARBA00073635"/>
    </source>
</evidence>
<keyword evidence="14" id="KW-0548">Nucleotidyltransferase</keyword>
<evidence type="ECO:0000256" key="12">
    <source>
        <dbReference type="ARBA" id="ARBA00078531"/>
    </source>
</evidence>
<evidence type="ECO:0000256" key="8">
    <source>
        <dbReference type="ARBA" id="ARBA00066884"/>
    </source>
</evidence>
<dbReference type="Proteomes" id="UP000249590">
    <property type="component" value="Unassembled WGS sequence"/>
</dbReference>
<keyword evidence="2 14" id="KW-0808">Transferase</keyword>
<comment type="subunit">
    <text evidence="7">Homodimer. Forms a stable heterotetrameric complex of 2 MoeB and 2 MoaD during adenylation of MoaD.</text>
</comment>